<dbReference type="InterPro" id="IPR000941">
    <property type="entry name" value="Enolase"/>
</dbReference>
<dbReference type="EC" id="4.2.1.11" evidence="3 9"/>
<comment type="pathway">
    <text evidence="1 9">Carbohydrate degradation; glycolysis; pyruvate from D-glyceraldehyde 3-phosphate: step 4/5.</text>
</comment>
<proteinExistence type="inferred from homology"/>
<feature type="binding site" evidence="9 12">
    <location>
        <position position="310"/>
    </location>
    <ligand>
        <name>Mg(2+)</name>
        <dbReference type="ChEBI" id="CHEBI:18420"/>
    </ligand>
</feature>
<feature type="binding site" evidence="11">
    <location>
        <position position="310"/>
    </location>
    <ligand>
        <name>substrate</name>
    </ligand>
</feature>
<dbReference type="InterPro" id="IPR029017">
    <property type="entry name" value="Enolase-like_N"/>
</dbReference>
<name>A0A1F6Y5F2_9BACT</name>
<dbReference type="AlphaFoldDB" id="A0A1F6Y5F2"/>
<keyword evidence="15" id="KW-0670">Pyruvate</keyword>
<dbReference type="GO" id="GO:0009986">
    <property type="term" value="C:cell surface"/>
    <property type="evidence" value="ECO:0007669"/>
    <property type="project" value="UniProtKB-SubCell"/>
</dbReference>
<dbReference type="Pfam" id="PF00113">
    <property type="entry name" value="Enolase_C"/>
    <property type="match status" value="1"/>
</dbReference>
<dbReference type="Proteomes" id="UP000178645">
    <property type="component" value="Unassembled WGS sequence"/>
</dbReference>
<evidence type="ECO:0000256" key="3">
    <source>
        <dbReference type="ARBA" id="ARBA00012058"/>
    </source>
</evidence>
<dbReference type="GO" id="GO:0000287">
    <property type="term" value="F:magnesium ion binding"/>
    <property type="evidence" value="ECO:0007669"/>
    <property type="project" value="UniProtKB-UniRule"/>
</dbReference>
<dbReference type="SFLD" id="SFLDS00001">
    <property type="entry name" value="Enolase"/>
    <property type="match status" value="1"/>
</dbReference>
<feature type="binding site" evidence="11">
    <location>
        <position position="165"/>
    </location>
    <ligand>
        <name>substrate</name>
    </ligand>
</feature>
<feature type="binding site" evidence="11">
    <location>
        <position position="156"/>
    </location>
    <ligand>
        <name>substrate</name>
    </ligand>
</feature>
<evidence type="ECO:0000259" key="13">
    <source>
        <dbReference type="SMART" id="SM01192"/>
    </source>
</evidence>
<keyword evidence="8 9" id="KW-0456">Lyase</keyword>
<dbReference type="InterPro" id="IPR020810">
    <property type="entry name" value="Enolase_C"/>
</dbReference>
<dbReference type="SMART" id="SM01192">
    <property type="entry name" value="Enolase_C"/>
    <property type="match status" value="1"/>
</dbReference>
<dbReference type="CDD" id="cd03313">
    <property type="entry name" value="enolase"/>
    <property type="match status" value="1"/>
</dbReference>
<keyword evidence="6 9" id="KW-0460">Magnesium</keyword>
<dbReference type="PANTHER" id="PTHR11902">
    <property type="entry name" value="ENOLASE"/>
    <property type="match status" value="1"/>
</dbReference>
<comment type="caution">
    <text evidence="15">The sequence shown here is derived from an EMBL/GenBank/DDBJ whole genome shotgun (WGS) entry which is preliminary data.</text>
</comment>
<dbReference type="InterPro" id="IPR020811">
    <property type="entry name" value="Enolase_N"/>
</dbReference>
<evidence type="ECO:0000256" key="7">
    <source>
        <dbReference type="ARBA" id="ARBA00023152"/>
    </source>
</evidence>
<comment type="subcellular location">
    <subcellularLocation>
        <location evidence="9">Cytoplasm</location>
    </subcellularLocation>
    <subcellularLocation>
        <location evidence="9">Secreted</location>
    </subcellularLocation>
    <subcellularLocation>
        <location evidence="9">Cell surface</location>
    </subcellularLocation>
    <text evidence="9">Fractions of enolase are present in both the cytoplasm and on the cell surface.</text>
</comment>
<dbReference type="SFLD" id="SFLDF00002">
    <property type="entry name" value="enolase"/>
    <property type="match status" value="1"/>
</dbReference>
<feature type="binding site" evidence="9 12">
    <location>
        <position position="283"/>
    </location>
    <ligand>
        <name>Mg(2+)</name>
        <dbReference type="ChEBI" id="CHEBI:18420"/>
    </ligand>
</feature>
<dbReference type="UniPathway" id="UPA00109">
    <property type="reaction ID" value="UER00187"/>
</dbReference>
<evidence type="ECO:0000256" key="11">
    <source>
        <dbReference type="PIRSR" id="PIRSR001400-2"/>
    </source>
</evidence>
<comment type="catalytic activity">
    <reaction evidence="9">
        <text>(2R)-2-phosphoglycerate = phosphoenolpyruvate + H2O</text>
        <dbReference type="Rhea" id="RHEA:10164"/>
        <dbReference type="ChEBI" id="CHEBI:15377"/>
        <dbReference type="ChEBI" id="CHEBI:58289"/>
        <dbReference type="ChEBI" id="CHEBI:58702"/>
        <dbReference type="EC" id="4.2.1.11"/>
    </reaction>
</comment>
<feature type="binding site" evidence="9 12">
    <location>
        <position position="242"/>
    </location>
    <ligand>
        <name>Mg(2+)</name>
        <dbReference type="ChEBI" id="CHEBI:18420"/>
    </ligand>
</feature>
<keyword evidence="7 9" id="KW-0324">Glycolysis</keyword>
<dbReference type="NCBIfam" id="TIGR01060">
    <property type="entry name" value="eno"/>
    <property type="match status" value="1"/>
</dbReference>
<dbReference type="SMART" id="SM01193">
    <property type="entry name" value="Enolase_N"/>
    <property type="match status" value="1"/>
</dbReference>
<evidence type="ECO:0000256" key="2">
    <source>
        <dbReference type="ARBA" id="ARBA00009604"/>
    </source>
</evidence>
<comment type="cofactor">
    <cofactor evidence="9">
        <name>Mg(2+)</name>
        <dbReference type="ChEBI" id="CHEBI:18420"/>
    </cofactor>
    <text evidence="9">Binds a second Mg(2+) ion via substrate during catalysis.</text>
</comment>
<dbReference type="Gene3D" id="3.30.390.10">
    <property type="entry name" value="Enolase-like, N-terminal domain"/>
    <property type="match status" value="1"/>
</dbReference>
<dbReference type="PIRSF" id="PIRSF001400">
    <property type="entry name" value="Enolase"/>
    <property type="match status" value="1"/>
</dbReference>
<feature type="domain" description="Enolase C-terminal TIM barrel" evidence="13">
    <location>
        <begin position="140"/>
        <end position="414"/>
    </location>
</feature>
<feature type="binding site" evidence="9">
    <location>
        <position position="365"/>
    </location>
    <ligand>
        <name>(2R)-2-phosphoglycerate</name>
        <dbReference type="ChEBI" id="CHEBI:58289"/>
    </ligand>
</feature>
<dbReference type="InterPro" id="IPR020809">
    <property type="entry name" value="Enolase_CS"/>
</dbReference>
<evidence type="ECO:0000256" key="5">
    <source>
        <dbReference type="ARBA" id="ARBA00022525"/>
    </source>
</evidence>
<comment type="cofactor">
    <cofactor evidence="12">
        <name>Mg(2+)</name>
        <dbReference type="ChEBI" id="CHEBI:18420"/>
    </cofactor>
    <text evidence="12">Mg(2+) is required for catalysis and for stabilizing the dimer.</text>
</comment>
<feature type="binding site" evidence="11">
    <location>
        <position position="283"/>
    </location>
    <ligand>
        <name>substrate</name>
    </ligand>
</feature>
<gene>
    <name evidence="9" type="primary">eno</name>
    <name evidence="15" type="ORF">A3G53_02480</name>
</gene>
<keyword evidence="5 9" id="KW-0964">Secreted</keyword>
<dbReference type="SUPFAM" id="SSF54826">
    <property type="entry name" value="Enolase N-terminal domain-like"/>
    <property type="match status" value="1"/>
</dbReference>
<reference evidence="15 16" key="1">
    <citation type="journal article" date="2016" name="Nat. Commun.">
        <title>Thousands of microbial genomes shed light on interconnected biogeochemical processes in an aquifer system.</title>
        <authorList>
            <person name="Anantharaman K."/>
            <person name="Brown C.T."/>
            <person name="Hug L.A."/>
            <person name="Sharon I."/>
            <person name="Castelle C.J."/>
            <person name="Probst A.J."/>
            <person name="Thomas B.C."/>
            <person name="Singh A."/>
            <person name="Wilkins M.J."/>
            <person name="Karaoz U."/>
            <person name="Brodie E.L."/>
            <person name="Williams K.H."/>
            <person name="Hubbard S.S."/>
            <person name="Banfield J.F."/>
        </authorList>
    </citation>
    <scope>NUCLEOTIDE SEQUENCE [LARGE SCALE GENOMIC DNA]</scope>
</reference>
<dbReference type="InterPro" id="IPR036849">
    <property type="entry name" value="Enolase-like_C_sf"/>
</dbReference>
<feature type="active site" description="Proton acceptor" evidence="9 10">
    <location>
        <position position="335"/>
    </location>
</feature>
<dbReference type="HAMAP" id="MF_00318">
    <property type="entry name" value="Enolase"/>
    <property type="match status" value="1"/>
</dbReference>
<dbReference type="Gene3D" id="3.20.20.120">
    <property type="entry name" value="Enolase-like C-terminal domain"/>
    <property type="match status" value="1"/>
</dbReference>
<keyword evidence="9" id="KW-0963">Cytoplasm</keyword>
<evidence type="ECO:0000256" key="6">
    <source>
        <dbReference type="ARBA" id="ARBA00022842"/>
    </source>
</evidence>
<comment type="function">
    <text evidence="9">Catalyzes the reversible conversion of 2-phosphoglycerate (2-PG) into phosphoenolpyruvate (PEP). It is essential for the degradation of carbohydrates via glycolysis.</text>
</comment>
<protein>
    <recommendedName>
        <fullName evidence="4 9">Enolase</fullName>
        <ecNumber evidence="3 9">4.2.1.11</ecNumber>
    </recommendedName>
    <alternativeName>
        <fullName evidence="9">2-phospho-D-glycerate hydro-lyase</fullName>
    </alternativeName>
    <alternativeName>
        <fullName evidence="9">2-phosphoglycerate dehydratase</fullName>
    </alternativeName>
</protein>
<feature type="binding site" evidence="11">
    <location>
        <begin position="362"/>
        <end position="365"/>
    </location>
    <ligand>
        <name>substrate</name>
    </ligand>
</feature>
<evidence type="ECO:0000256" key="10">
    <source>
        <dbReference type="PIRSR" id="PIRSR001400-1"/>
    </source>
</evidence>
<feature type="domain" description="Enolase N-terminal" evidence="14">
    <location>
        <begin position="4"/>
        <end position="128"/>
    </location>
</feature>
<feature type="binding site" evidence="9">
    <location>
        <position position="386"/>
    </location>
    <ligand>
        <name>(2R)-2-phosphoglycerate</name>
        <dbReference type="ChEBI" id="CHEBI:58289"/>
    </ligand>
</feature>
<dbReference type="PROSITE" id="PS00164">
    <property type="entry name" value="ENOLASE"/>
    <property type="match status" value="1"/>
</dbReference>
<keyword evidence="9 12" id="KW-0479">Metal-binding</keyword>
<evidence type="ECO:0000313" key="15">
    <source>
        <dbReference type="EMBL" id="OGJ01607.1"/>
    </source>
</evidence>
<dbReference type="SFLD" id="SFLDG00178">
    <property type="entry name" value="enolase"/>
    <property type="match status" value="1"/>
</dbReference>
<dbReference type="GO" id="GO:0004634">
    <property type="term" value="F:phosphopyruvate hydratase activity"/>
    <property type="evidence" value="ECO:0007669"/>
    <property type="project" value="UniProtKB-UniRule"/>
</dbReference>
<feature type="binding site" evidence="9">
    <location>
        <position position="164"/>
    </location>
    <ligand>
        <name>(2R)-2-phosphoglycerate</name>
        <dbReference type="ChEBI" id="CHEBI:58289"/>
    </ligand>
</feature>
<feature type="active site" description="Proton donor" evidence="9 10">
    <location>
        <position position="206"/>
    </location>
</feature>
<evidence type="ECO:0000259" key="14">
    <source>
        <dbReference type="SMART" id="SM01193"/>
    </source>
</evidence>
<dbReference type="SUPFAM" id="SSF51604">
    <property type="entry name" value="Enolase C-terminal domain-like"/>
    <property type="match status" value="1"/>
</dbReference>
<dbReference type="PANTHER" id="PTHR11902:SF1">
    <property type="entry name" value="ENOLASE"/>
    <property type="match status" value="1"/>
</dbReference>
<dbReference type="GO" id="GO:0005576">
    <property type="term" value="C:extracellular region"/>
    <property type="evidence" value="ECO:0007669"/>
    <property type="project" value="UniProtKB-SubCell"/>
</dbReference>
<sequence length="414" mass="45050">MPKISSIKAEETTDSRGNSTLLATCLLASGALGSASVPSGTSTGRHEACELRDPDGKGVQKAIKNVNEEIVKAVMGKEVDQTALDELLIKLDGTKNKSRLGANAILGVSLAFARATAKERNLELYEHLANLYFRDENARKYKIPEPAFNVLNGGKHAKNGLAFQEFLLIPIGFNTIMEKVEVTQKIIVSLKDLLLQNGQSIELGDEGGFAPKLKSNEEALEYLGKAISAAGYDTQKVKLGIDVAASSFWKNEHYAIEGKMLNAGEMISMYEKLCGKHEIISIEDGLNEEDFAGFAQMNKKLGGKINIVGDDLTVTNVELIKKAIENKSINTLLIKPNQIGTLSETLAAIKLARENNIKIFVSHRSGETVDSFIADLSVAVGAEFIKAGAPTRPERMAKYNRLIEIEKEISRSKI</sequence>
<evidence type="ECO:0000256" key="1">
    <source>
        <dbReference type="ARBA" id="ARBA00005031"/>
    </source>
</evidence>
<feature type="binding site" evidence="9">
    <location>
        <position position="335"/>
    </location>
    <ligand>
        <name>(2R)-2-phosphoglycerate</name>
        <dbReference type="ChEBI" id="CHEBI:58289"/>
    </ligand>
</feature>
<dbReference type="Pfam" id="PF03952">
    <property type="entry name" value="Enolase_N"/>
    <property type="match status" value="1"/>
</dbReference>
<feature type="binding site" evidence="11">
    <location>
        <position position="386"/>
    </location>
    <ligand>
        <name>substrate</name>
    </ligand>
</feature>
<feature type="binding site" evidence="9">
    <location>
        <position position="364"/>
    </location>
    <ligand>
        <name>(2R)-2-phosphoglycerate</name>
        <dbReference type="ChEBI" id="CHEBI:58289"/>
    </ligand>
</feature>
<evidence type="ECO:0000256" key="12">
    <source>
        <dbReference type="PIRSR" id="PIRSR001400-3"/>
    </source>
</evidence>
<comment type="similarity">
    <text evidence="2 9">Belongs to the enolase family.</text>
</comment>
<dbReference type="EMBL" id="MFVU01000021">
    <property type="protein sequence ID" value="OGJ01607.1"/>
    <property type="molecule type" value="Genomic_DNA"/>
</dbReference>
<dbReference type="PRINTS" id="PR00148">
    <property type="entry name" value="ENOLASE"/>
</dbReference>
<evidence type="ECO:0000256" key="9">
    <source>
        <dbReference type="HAMAP-Rule" id="MF_00318"/>
    </source>
</evidence>
<accession>A0A1F6Y5F2</accession>
<dbReference type="GO" id="GO:0006096">
    <property type="term" value="P:glycolytic process"/>
    <property type="evidence" value="ECO:0007669"/>
    <property type="project" value="UniProtKB-UniRule"/>
</dbReference>
<evidence type="ECO:0000313" key="16">
    <source>
        <dbReference type="Proteomes" id="UP000178645"/>
    </source>
</evidence>
<dbReference type="GO" id="GO:0000015">
    <property type="term" value="C:phosphopyruvate hydratase complex"/>
    <property type="evidence" value="ECO:0007669"/>
    <property type="project" value="InterPro"/>
</dbReference>
<evidence type="ECO:0000256" key="4">
    <source>
        <dbReference type="ARBA" id="ARBA00017068"/>
    </source>
</evidence>
<organism evidence="15 16">
    <name type="scientific">Candidatus Nomurabacteria bacterium RIFCSPLOWO2_12_FULL_44_11</name>
    <dbReference type="NCBI Taxonomy" id="1801796"/>
    <lineage>
        <taxon>Bacteria</taxon>
        <taxon>Candidatus Nomuraibacteriota</taxon>
    </lineage>
</organism>
<evidence type="ECO:0000256" key="8">
    <source>
        <dbReference type="ARBA" id="ARBA00023239"/>
    </source>
</evidence>